<feature type="transmembrane region" description="Helical" evidence="1">
    <location>
        <begin position="141"/>
        <end position="163"/>
    </location>
</feature>
<organism evidence="2 3">
    <name type="scientific">Bombyx mori</name>
    <name type="common">Silk moth</name>
    <dbReference type="NCBI Taxonomy" id="7091"/>
    <lineage>
        <taxon>Eukaryota</taxon>
        <taxon>Metazoa</taxon>
        <taxon>Ecdysozoa</taxon>
        <taxon>Arthropoda</taxon>
        <taxon>Hexapoda</taxon>
        <taxon>Insecta</taxon>
        <taxon>Pterygota</taxon>
        <taxon>Neoptera</taxon>
        <taxon>Endopterygota</taxon>
        <taxon>Lepidoptera</taxon>
        <taxon>Glossata</taxon>
        <taxon>Ditrysia</taxon>
        <taxon>Bombycoidea</taxon>
        <taxon>Bombycidae</taxon>
        <taxon>Bombycinae</taxon>
        <taxon>Bombyx</taxon>
    </lineage>
</organism>
<sequence>MQVILPTIEKFLLLYSLRCGSIIVLLWTSLRSFLCLVFFIIALLEVFALRHFPFGALLVDTSSKKLKPINEENIYYVYAAYISLLVSESFLFFHLIYVAVGLYTEKSRLFEPYLICRFVTWLFETIFLFTLCLIHKLLIGWYLAMLFFVVLEFYSFIVIYSYYNYLLGYESFVCNKIQIPNVSCEL</sequence>
<keyword evidence="1" id="KW-0812">Transmembrane</keyword>
<evidence type="ECO:0000256" key="1">
    <source>
        <dbReference type="SAM" id="Phobius"/>
    </source>
</evidence>
<dbReference type="EnsemblMetazoa" id="XM_004928094.4">
    <property type="protein sequence ID" value="XP_004928151.2"/>
    <property type="gene ID" value="LOC101744512"/>
</dbReference>
<evidence type="ECO:0000313" key="3">
    <source>
        <dbReference type="Proteomes" id="UP000005204"/>
    </source>
</evidence>
<name>A0A8R1WL76_BOMMO</name>
<feature type="transmembrane region" description="Helical" evidence="1">
    <location>
        <begin position="112"/>
        <end position="134"/>
    </location>
</feature>
<dbReference type="KEGG" id="bmor:101744512"/>
<protein>
    <submittedName>
        <fullName evidence="2">Uncharacterized protein</fullName>
    </submittedName>
</protein>
<keyword evidence="3" id="KW-1185">Reference proteome</keyword>
<dbReference type="Proteomes" id="UP000005204">
    <property type="component" value="Unassembled WGS sequence"/>
</dbReference>
<feature type="transmembrane region" description="Helical" evidence="1">
    <location>
        <begin position="75"/>
        <end position="100"/>
    </location>
</feature>
<dbReference type="RefSeq" id="XP_004928151.2">
    <property type="nucleotide sequence ID" value="XM_004928094.5"/>
</dbReference>
<dbReference type="GeneID" id="101744512"/>
<dbReference type="AlphaFoldDB" id="A0A8R1WL76"/>
<reference evidence="3" key="1">
    <citation type="journal article" date="2008" name="Insect Biochem. Mol. Biol.">
        <title>The genome of a lepidopteran model insect, the silkworm Bombyx mori.</title>
        <authorList>
            <consortium name="International Silkworm Genome Consortium"/>
        </authorList>
    </citation>
    <scope>NUCLEOTIDE SEQUENCE [LARGE SCALE GENOMIC DNA]</scope>
    <source>
        <strain evidence="3">p50T</strain>
    </source>
</reference>
<evidence type="ECO:0000313" key="2">
    <source>
        <dbReference type="EnsemblMetazoa" id="XP_004928151.2"/>
    </source>
</evidence>
<accession>A0A8R1WL76</accession>
<reference evidence="2" key="2">
    <citation type="submission" date="2022-06" db="UniProtKB">
        <authorList>
            <consortium name="EnsemblMetazoa"/>
        </authorList>
    </citation>
    <scope>IDENTIFICATION</scope>
    <source>
        <strain evidence="2">p50T (Dazao)</strain>
    </source>
</reference>
<keyword evidence="1" id="KW-0472">Membrane</keyword>
<proteinExistence type="predicted"/>
<keyword evidence="1" id="KW-1133">Transmembrane helix</keyword>